<evidence type="ECO:0000256" key="1">
    <source>
        <dbReference type="ARBA" id="ARBA00022737"/>
    </source>
</evidence>
<dbReference type="InterPro" id="IPR000408">
    <property type="entry name" value="Reg_chr_condens"/>
</dbReference>
<dbReference type="InterPro" id="IPR051210">
    <property type="entry name" value="Ub_ligase/GEF_domain"/>
</dbReference>
<keyword evidence="1" id="KW-0677">Repeat</keyword>
<dbReference type="PANTHER" id="PTHR22870">
    <property type="entry name" value="REGULATOR OF CHROMOSOME CONDENSATION"/>
    <property type="match status" value="1"/>
</dbReference>
<sequence length="418" mass="42411">MSTRTTAAERKAGPVGRPRSWRRRWTAGGLVCAGVTTALVGLARPASAATVQSLPGSIDCGYEHSLLVTQPDAAGNNEVYSVGSNYYGELGDGTLEPRALFAKIPGLTRVKAVAAGRGTSLALKADGTVWAWGAGPLGNAAHVDAAAYGESKVPVQVTGITNAVAIDVGDGFALAALADGTVKAWGKNAYGQLGNGTTTDAPTPITVPGLTGVGNGHGDVAAGQSHSLAVLANGTVKTWGNGEAGQLGTGNTNSSLVPVTVPGLTNVDFAESRVSHNLVRLSNRTVKAWGVNYLGALGDGTDVQFRESPVTVTNPGGTASVVALASGVLSSMSSKVPGPFGFGEVRAWGVMGGYRNVLAFPYRPSGQSNAIAMCDQGIDALVVNADGSLWVLGDNYSGQLGVGDTTARSSFVQATKTW</sequence>
<dbReference type="PRINTS" id="PR00633">
    <property type="entry name" value="RCCNDNSATION"/>
</dbReference>
<organism evidence="4 5">
    <name type="scientific">Thermomonospora umbrina</name>
    <dbReference type="NCBI Taxonomy" id="111806"/>
    <lineage>
        <taxon>Bacteria</taxon>
        <taxon>Bacillati</taxon>
        <taxon>Actinomycetota</taxon>
        <taxon>Actinomycetes</taxon>
        <taxon>Streptosporangiales</taxon>
        <taxon>Thermomonosporaceae</taxon>
        <taxon>Thermomonospora</taxon>
    </lineage>
</organism>
<evidence type="ECO:0000313" key="5">
    <source>
        <dbReference type="Proteomes" id="UP000256661"/>
    </source>
</evidence>
<protein>
    <submittedName>
        <fullName evidence="4">Alpha-tubulin suppressor-like RCC1 family protein</fullName>
    </submittedName>
</protein>
<feature type="region of interest" description="Disordered" evidence="2">
    <location>
        <begin position="1"/>
        <end position="20"/>
    </location>
</feature>
<proteinExistence type="predicted"/>
<accession>A0A3D9SPF0</accession>
<dbReference type="SUPFAM" id="SSF50985">
    <property type="entry name" value="RCC1/BLIP-II"/>
    <property type="match status" value="2"/>
</dbReference>
<dbReference type="Proteomes" id="UP000256661">
    <property type="component" value="Unassembled WGS sequence"/>
</dbReference>
<dbReference type="AlphaFoldDB" id="A0A3D9SPF0"/>
<dbReference type="PROSITE" id="PS00626">
    <property type="entry name" value="RCC1_2"/>
    <property type="match status" value="1"/>
</dbReference>
<dbReference type="InterPro" id="IPR058923">
    <property type="entry name" value="RCC1-like_dom"/>
</dbReference>
<reference evidence="4 5" key="1">
    <citation type="submission" date="2018-08" db="EMBL/GenBank/DDBJ databases">
        <title>Sequencing the genomes of 1000 actinobacteria strains.</title>
        <authorList>
            <person name="Klenk H.-P."/>
        </authorList>
    </citation>
    <scope>NUCLEOTIDE SEQUENCE [LARGE SCALE GENOMIC DNA]</scope>
    <source>
        <strain evidence="4 5">DSM 43927</strain>
    </source>
</reference>
<dbReference type="EMBL" id="QTTT01000001">
    <property type="protein sequence ID" value="REE97788.1"/>
    <property type="molecule type" value="Genomic_DNA"/>
</dbReference>
<evidence type="ECO:0000259" key="3">
    <source>
        <dbReference type="Pfam" id="PF25390"/>
    </source>
</evidence>
<dbReference type="RefSeq" id="WP_170177682.1">
    <property type="nucleotide sequence ID" value="NZ_QTTT01000001.1"/>
</dbReference>
<dbReference type="PANTHER" id="PTHR22870:SF408">
    <property type="entry name" value="OS09G0560450 PROTEIN"/>
    <property type="match status" value="1"/>
</dbReference>
<dbReference type="PROSITE" id="PS50012">
    <property type="entry name" value="RCC1_3"/>
    <property type="match status" value="3"/>
</dbReference>
<keyword evidence="5" id="KW-1185">Reference proteome</keyword>
<dbReference type="InterPro" id="IPR009091">
    <property type="entry name" value="RCC1/BLIP-II"/>
</dbReference>
<comment type="caution">
    <text evidence="4">The sequence shown here is derived from an EMBL/GenBank/DDBJ whole genome shotgun (WGS) entry which is preliminary data.</text>
</comment>
<name>A0A3D9SPF0_9ACTN</name>
<feature type="domain" description="RCC1-like" evidence="3">
    <location>
        <begin position="57"/>
        <end position="327"/>
    </location>
</feature>
<dbReference type="Pfam" id="PF25390">
    <property type="entry name" value="WD40_RLD"/>
    <property type="match status" value="1"/>
</dbReference>
<evidence type="ECO:0000313" key="4">
    <source>
        <dbReference type="EMBL" id="REE97788.1"/>
    </source>
</evidence>
<dbReference type="Gene3D" id="2.130.10.30">
    <property type="entry name" value="Regulator of chromosome condensation 1/beta-lactamase-inhibitor protein II"/>
    <property type="match status" value="2"/>
</dbReference>
<evidence type="ECO:0000256" key="2">
    <source>
        <dbReference type="SAM" id="MobiDB-lite"/>
    </source>
</evidence>
<gene>
    <name evidence="4" type="ORF">DFJ69_3263</name>
</gene>